<dbReference type="AlphaFoldDB" id="A0A8J6B9S3"/>
<keyword evidence="2" id="KW-1185">Reference proteome</keyword>
<dbReference type="Proteomes" id="UP000717585">
    <property type="component" value="Unassembled WGS sequence"/>
</dbReference>
<sequence length="761" mass="83127">MSMKSSIQKLLQMANARAAWLSEGFPSLEIPEKVSKISKQVPNKAVPELVALLKDVCGDIEMNIRVDGEFMASILCELGSVLFKGNELGPVVMQMTKPEHNMFDLLCMIIEGKNRQPSRKTLFFAGVLLSTLVHASEGRFMFGEDTIVRLRNATTENEVRGLLKFMNDRKVRCIACITKVILEVDGHYDGGVVFTINGLAISCHPPAQGSILLADVHVEMAVVDLVLKLATKDFTRFPAPADVAVRAVCVDLILLWAQMDHMSGQLSVLPHIMAIADTLLKCPPTVPLGKRTGAILAMTVATIRPDSHLFKFNKDQWETVFDTLCRYTNFLSLRVMARAVRLPPLAVFITPERLTRIIAPEMSELTDAERTSFIDGPSLAARQQILGEFLTSLFSTAPRAAAHVADHAKHPKFVDNLIACARGAVDSIEVRVVTMQHLFAVFTEPMAIVQLLAHDAATAEAFREEHPDFPAMTPYPMLDGLVAQLHEYVASRSDVDKMIQTLPPQMEEARAAQGIKACAGQALAVFSALAKGSSIRPDLAAESDATVADLLRDAGLLTDLTRLLAAPIGGTDSHLLDVILLMEQLLSGIGTGLGTTIDSIVDSGAIIRLVAFGEKVMEGTNVNYAEEETKPRFEMALTYTMSVLLFIARAKIDAVTNDTKLAFQMKKIEAIAVKIVQSLECDRICYCFSVETLRILLDNGVLHAAVDDKMVEVLDKAVAATTRITEVLPWPTAVNQVISEDEHANINKRIIDAVAVIKAKA</sequence>
<evidence type="ECO:0000313" key="1">
    <source>
        <dbReference type="EMBL" id="KAG9392922.1"/>
    </source>
</evidence>
<organism evidence="1 2">
    <name type="scientific">Carpediemonas membranifera</name>
    <dbReference type="NCBI Taxonomy" id="201153"/>
    <lineage>
        <taxon>Eukaryota</taxon>
        <taxon>Metamonada</taxon>
        <taxon>Carpediemonas-like organisms</taxon>
        <taxon>Carpediemonas</taxon>
    </lineage>
</organism>
<dbReference type="EMBL" id="JAHDYR010000030">
    <property type="protein sequence ID" value="KAG9392922.1"/>
    <property type="molecule type" value="Genomic_DNA"/>
</dbReference>
<reference evidence="1" key="1">
    <citation type="submission" date="2021-05" db="EMBL/GenBank/DDBJ databases">
        <title>A free-living protist that lacks canonical eukaryotic 1 DNA replication and segregation systems.</title>
        <authorList>
            <person name="Salas-Leiva D.E."/>
            <person name="Tromer E.C."/>
            <person name="Curtis B.A."/>
            <person name="Jerlstrom-Hultqvist J."/>
            <person name="Kolisko M."/>
            <person name="Yi Z."/>
            <person name="Salas-Leiva J.S."/>
            <person name="Gallot-Lavallee L."/>
            <person name="Kops G.J.P.L."/>
            <person name="Archibald J.M."/>
            <person name="Simpson A.G.B."/>
            <person name="Roger A.J."/>
        </authorList>
    </citation>
    <scope>NUCLEOTIDE SEQUENCE</scope>
    <source>
        <strain evidence="1">BICM</strain>
    </source>
</reference>
<protein>
    <submittedName>
        <fullName evidence="1">Uncharacterized protein</fullName>
    </submittedName>
</protein>
<accession>A0A8J6B9S3</accession>
<comment type="caution">
    <text evidence="1">The sequence shown here is derived from an EMBL/GenBank/DDBJ whole genome shotgun (WGS) entry which is preliminary data.</text>
</comment>
<gene>
    <name evidence="1" type="ORF">J8273_5734</name>
</gene>
<name>A0A8J6B9S3_9EUKA</name>
<evidence type="ECO:0000313" key="2">
    <source>
        <dbReference type="Proteomes" id="UP000717585"/>
    </source>
</evidence>
<proteinExistence type="predicted"/>